<dbReference type="GeneID" id="109533416"/>
<proteinExistence type="predicted"/>
<dbReference type="Pfam" id="PF00169">
    <property type="entry name" value="PH"/>
    <property type="match status" value="1"/>
</dbReference>
<accession>A0AAR5P196</accession>
<feature type="compositionally biased region" description="Polar residues" evidence="3">
    <location>
        <begin position="268"/>
        <end position="280"/>
    </location>
</feature>
<evidence type="ECO:0000256" key="3">
    <source>
        <dbReference type="SAM" id="MobiDB-lite"/>
    </source>
</evidence>
<feature type="region of interest" description="Disordered" evidence="3">
    <location>
        <begin position="1106"/>
        <end position="1131"/>
    </location>
</feature>
<reference evidence="6" key="1">
    <citation type="journal article" date="2013" name="Genome Biol.">
        <title>Draft genome of the mountain pine beetle, Dendroctonus ponderosae Hopkins, a major forest pest.</title>
        <authorList>
            <person name="Keeling C.I."/>
            <person name="Yuen M.M."/>
            <person name="Liao N.Y."/>
            <person name="Docking T.R."/>
            <person name="Chan S.K."/>
            <person name="Taylor G.A."/>
            <person name="Palmquist D.L."/>
            <person name="Jackman S.D."/>
            <person name="Nguyen A."/>
            <person name="Li M."/>
            <person name="Henderson H."/>
            <person name="Janes J.K."/>
            <person name="Zhao Y."/>
            <person name="Pandoh P."/>
            <person name="Moore R."/>
            <person name="Sperling F.A."/>
            <person name="Huber D.P."/>
            <person name="Birol I."/>
            <person name="Jones S.J."/>
            <person name="Bohlmann J."/>
        </authorList>
    </citation>
    <scope>NUCLEOTIDE SEQUENCE</scope>
</reference>
<evidence type="ECO:0000259" key="4">
    <source>
        <dbReference type="PROSITE" id="PS50003"/>
    </source>
</evidence>
<evidence type="ECO:0000256" key="2">
    <source>
        <dbReference type="SAM" id="Coils"/>
    </source>
</evidence>
<evidence type="ECO:0000313" key="5">
    <source>
        <dbReference type="EnsemblMetazoa" id="XP_019754286.1"/>
    </source>
</evidence>
<feature type="compositionally biased region" description="Polar residues" evidence="3">
    <location>
        <begin position="625"/>
        <end position="641"/>
    </location>
</feature>
<dbReference type="InterPro" id="IPR037840">
    <property type="entry name" value="PH_Anillin"/>
</dbReference>
<feature type="region of interest" description="Disordered" evidence="3">
    <location>
        <begin position="221"/>
        <end position="331"/>
    </location>
</feature>
<feature type="domain" description="PH" evidence="4">
    <location>
        <begin position="1182"/>
        <end position="1306"/>
    </location>
</feature>
<dbReference type="InterPro" id="IPR051364">
    <property type="entry name" value="Cytokinesis/Rho-signaling"/>
</dbReference>
<organism evidence="5 6">
    <name type="scientific">Dendroctonus ponderosae</name>
    <name type="common">Mountain pine beetle</name>
    <dbReference type="NCBI Taxonomy" id="77166"/>
    <lineage>
        <taxon>Eukaryota</taxon>
        <taxon>Metazoa</taxon>
        <taxon>Ecdysozoa</taxon>
        <taxon>Arthropoda</taxon>
        <taxon>Hexapoda</taxon>
        <taxon>Insecta</taxon>
        <taxon>Pterygota</taxon>
        <taxon>Neoptera</taxon>
        <taxon>Endopterygota</taxon>
        <taxon>Coleoptera</taxon>
        <taxon>Polyphaga</taxon>
        <taxon>Cucujiformia</taxon>
        <taxon>Curculionidae</taxon>
        <taxon>Scolytinae</taxon>
        <taxon>Dendroctonus</taxon>
    </lineage>
</organism>
<dbReference type="Proteomes" id="UP000019118">
    <property type="component" value="Unassembled WGS sequence"/>
</dbReference>
<feature type="compositionally biased region" description="Polar residues" evidence="3">
    <location>
        <begin position="738"/>
        <end position="756"/>
    </location>
</feature>
<feature type="compositionally biased region" description="Basic and acidic residues" evidence="3">
    <location>
        <begin position="44"/>
        <end position="55"/>
    </location>
</feature>
<dbReference type="SMART" id="SM00233">
    <property type="entry name" value="PH"/>
    <property type="match status" value="1"/>
</dbReference>
<feature type="compositionally biased region" description="Low complexity" evidence="3">
    <location>
        <begin position="827"/>
        <end position="853"/>
    </location>
</feature>
<dbReference type="CDD" id="cd01263">
    <property type="entry name" value="PH_anillin"/>
    <property type="match status" value="1"/>
</dbReference>
<protein>
    <recommendedName>
        <fullName evidence="4">PH domain-containing protein</fullName>
    </recommendedName>
</protein>
<dbReference type="PROSITE" id="PS50003">
    <property type="entry name" value="PH_DOMAIN"/>
    <property type="match status" value="1"/>
</dbReference>
<dbReference type="GO" id="GO:0000915">
    <property type="term" value="P:actomyosin contractile ring assembly"/>
    <property type="evidence" value="ECO:0007669"/>
    <property type="project" value="TreeGrafter"/>
</dbReference>
<evidence type="ECO:0000256" key="1">
    <source>
        <dbReference type="ARBA" id="ARBA00023054"/>
    </source>
</evidence>
<dbReference type="GO" id="GO:0031106">
    <property type="term" value="P:septin ring organization"/>
    <property type="evidence" value="ECO:0007669"/>
    <property type="project" value="TreeGrafter"/>
</dbReference>
<dbReference type="InterPro" id="IPR012966">
    <property type="entry name" value="AHD"/>
</dbReference>
<evidence type="ECO:0000313" key="6">
    <source>
        <dbReference type="Proteomes" id="UP000019118"/>
    </source>
</evidence>
<dbReference type="FunFam" id="2.30.29.30:FF:000111">
    <property type="entry name" value="anillin isoform X1"/>
    <property type="match status" value="1"/>
</dbReference>
<keyword evidence="6" id="KW-1185">Reference proteome</keyword>
<dbReference type="InterPro" id="IPR001849">
    <property type="entry name" value="PH_domain"/>
</dbReference>
<feature type="compositionally biased region" description="Low complexity" evidence="3">
    <location>
        <begin position="726"/>
        <end position="737"/>
    </location>
</feature>
<feature type="region of interest" description="Disordered" evidence="3">
    <location>
        <begin position="625"/>
        <end position="698"/>
    </location>
</feature>
<dbReference type="CTD" id="35696"/>
<feature type="region of interest" description="Disordered" evidence="3">
    <location>
        <begin position="366"/>
        <end position="396"/>
    </location>
</feature>
<dbReference type="Pfam" id="PF08174">
    <property type="entry name" value="Anillin"/>
    <property type="match status" value="1"/>
</dbReference>
<dbReference type="SUPFAM" id="SSF50729">
    <property type="entry name" value="PH domain-like"/>
    <property type="match status" value="1"/>
</dbReference>
<dbReference type="PANTHER" id="PTHR21538">
    <property type="entry name" value="ANILLIN/RHOTEKIN RTKN"/>
    <property type="match status" value="1"/>
</dbReference>
<feature type="region of interest" description="Disordered" evidence="3">
    <location>
        <begin position="521"/>
        <end position="554"/>
    </location>
</feature>
<dbReference type="KEGG" id="dpa:109533416"/>
<sequence>MDAFTENILARARERQRLLQGAPNAKVSPLRESNKNAVSEPDLTEVKKIPPRESASESSIPYKLSQAKEGTLEGYFPSHNSITLVCSELQGSPGQQTKTLNIQRDSFNMEIKVNSADNVRLEVAIEECSDDGNNGSNENFGLREESKHRLKRLGKLYAGGDEADISSPIHRTEAKFYESIANDREKDNPRRYEKPKKGLNKLAELANNINQWEDDLSHHGFSTEHIQSPTKKNLKPPAPQPPIERGNLSPTKCSPVKFRKAKAPSPPNNNFTNDQKSSAVWKSPGKEVLTSQNSASETTQSAIKCFLNNPESGQAGGVKKPSNSEATPKRISWDKKVLDSLESQGFSRTQSSSRLVYAYNSQNSTRNDAQVKSDAQFKEQGNIPDESSEKLPPTKHFEKDDKYLEQNKKTNTPDSVSNNFKSGAIANRAAMFEQKAHETSVKPQKDPALLSLADRKALFEKNKGEALVPKAAFGMSAPVKVDTTTKACESKFIGIVKNKENVVQIQRNRIEANKGPIIVSETVKAQQPSKPNYAASRSKTKSTPPPPPPAQQFKAATSSTSKVASIASVTVPTVAAVYQAGGIASKMAALLENKNKATISEEQIANKMKQERQKELDMLLNRFNQNKQGLNEGSDVQSYNYERSASESSDDDEVDERTAMIKETVTVQIESSQSRKSAEKRKSGSRLSNGNDSPQVASVLDEVKRIKVSPPKAGRLYPCLSDIEATTTDQDTRTPTPNEENSFGENNCDSDDPNTSFGRDIIQAVCKNITPSKKVTYKECSSSSENSCVIDELDEILEEMEEDSSAGPTPPKHGRHISPNRTKPQPSNSFHYKSFNSSSSSPPSAQKSKFQSPNKSIISPRQSTELPLIVDGEQVLPLTHTVSFYRKQQNEVHTPIRHIIRQPVIEEDIGSVEEDEVQKKMELLQQEVNRQQNIIAQTSQALNLCSSTPEFSGSTEQVEAERVLLVASHRRQAALHELQRLKVEGNIRPMGKHSENVPLEKGTLTISNIVLPMKQKYVTALAAAGGKGHHVVCLIKCCENVVPTKLVSTVANASNPDVDLYIPGSVTLNDIYSDFTLTFEVYCLQAQEECLPHDVKYHINKKSSKGLVTPKKGKHDSRLLMPPKESPGGPQAVRTSSFALMGYVIFSIQAVSKRVWSLNNTPAMSPLEGSVEMKITCELAVSVEHRGFLTMFEDISGFGAWHRRWCLLKGNTFSYWKYPDDERKMAPIDTIDLTTCITKQVAPVSRDICARLHTFLLERERPACAQDKDTLVIVRKGDKTIIRHLLSADTKEERILWCTKLNSALIALRMWGSTQ</sequence>
<feature type="compositionally biased region" description="Polar residues" evidence="3">
    <location>
        <begin position="289"/>
        <end position="302"/>
    </location>
</feature>
<dbReference type="PANTHER" id="PTHR21538:SF23">
    <property type="entry name" value="ANILLIN"/>
    <property type="match status" value="1"/>
</dbReference>
<reference evidence="5" key="2">
    <citation type="submission" date="2024-08" db="UniProtKB">
        <authorList>
            <consortium name="EnsemblMetazoa"/>
        </authorList>
    </citation>
    <scope>IDENTIFICATION</scope>
</reference>
<dbReference type="EnsemblMetazoa" id="XM_019898727.1">
    <property type="protein sequence ID" value="XP_019754286.1"/>
    <property type="gene ID" value="LOC109533416"/>
</dbReference>
<name>A0AAR5P196_DENPD</name>
<feature type="compositionally biased region" description="Polar residues" evidence="3">
    <location>
        <begin position="685"/>
        <end position="696"/>
    </location>
</feature>
<dbReference type="GO" id="GO:0005826">
    <property type="term" value="C:actomyosin contractile ring"/>
    <property type="evidence" value="ECO:0007669"/>
    <property type="project" value="TreeGrafter"/>
</dbReference>
<feature type="region of interest" description="Disordered" evidence="3">
    <location>
        <begin position="715"/>
        <end position="756"/>
    </location>
</feature>
<feature type="coiled-coil region" evidence="2">
    <location>
        <begin position="914"/>
        <end position="941"/>
    </location>
</feature>
<feature type="region of interest" description="Disordered" evidence="3">
    <location>
        <begin position="800"/>
        <end position="858"/>
    </location>
</feature>
<feature type="compositionally biased region" description="Polar residues" evidence="3">
    <location>
        <begin position="665"/>
        <end position="675"/>
    </location>
</feature>
<dbReference type="Gene3D" id="2.30.29.30">
    <property type="entry name" value="Pleckstrin-homology domain (PH domain)/Phosphotyrosine-binding domain (PTB)"/>
    <property type="match status" value="1"/>
</dbReference>
<keyword evidence="1 2" id="KW-0175">Coiled coil</keyword>
<dbReference type="GO" id="GO:0000281">
    <property type="term" value="P:mitotic cytokinesis"/>
    <property type="evidence" value="ECO:0007669"/>
    <property type="project" value="TreeGrafter"/>
</dbReference>
<dbReference type="InterPro" id="IPR011993">
    <property type="entry name" value="PH-like_dom_sf"/>
</dbReference>
<feature type="region of interest" description="Disordered" evidence="3">
    <location>
        <begin position="19"/>
        <end position="61"/>
    </location>
</feature>